<feature type="signal peptide" evidence="1">
    <location>
        <begin position="1"/>
        <end position="18"/>
    </location>
</feature>
<gene>
    <name evidence="2" type="ORF">MYCIT1_LOCUS36066</name>
    <name evidence="3" type="ORF">MYCIT1_LOCUS36096</name>
</gene>
<proteinExistence type="predicted"/>
<dbReference type="EMBL" id="CAVNYO010000467">
    <property type="protein sequence ID" value="CAK5283519.1"/>
    <property type="molecule type" value="Genomic_DNA"/>
</dbReference>
<keyword evidence="1" id="KW-0732">Signal</keyword>
<dbReference type="AlphaFoldDB" id="A0AAD2HYA2"/>
<dbReference type="EMBL" id="CAVNYO010000466">
    <property type="protein sequence ID" value="CAK5283501.1"/>
    <property type="molecule type" value="Genomic_DNA"/>
</dbReference>
<evidence type="ECO:0000313" key="4">
    <source>
        <dbReference type="Proteomes" id="UP001295794"/>
    </source>
</evidence>
<sequence>MAIIFVPMIIAWLATTVSNGPQIAVTPTGIQVTPQVLDPIKIDTFQCDLKINSITAATEFKLELPSAVILRCTAPYAGAR</sequence>
<evidence type="ECO:0000313" key="3">
    <source>
        <dbReference type="EMBL" id="CAK5283519.1"/>
    </source>
</evidence>
<evidence type="ECO:0000256" key="1">
    <source>
        <dbReference type="SAM" id="SignalP"/>
    </source>
</evidence>
<reference evidence="2" key="1">
    <citation type="submission" date="2023-11" db="EMBL/GenBank/DDBJ databases">
        <authorList>
            <person name="De Vega J J."/>
            <person name="De Vega J J."/>
        </authorList>
    </citation>
    <scope>NUCLEOTIDE SEQUENCE</scope>
</reference>
<protein>
    <submittedName>
        <fullName evidence="2">Uncharacterized protein</fullName>
    </submittedName>
</protein>
<keyword evidence="4" id="KW-1185">Reference proteome</keyword>
<accession>A0AAD2HYA2</accession>
<comment type="caution">
    <text evidence="2">The sequence shown here is derived from an EMBL/GenBank/DDBJ whole genome shotgun (WGS) entry which is preliminary data.</text>
</comment>
<dbReference type="Proteomes" id="UP001295794">
    <property type="component" value="Unassembled WGS sequence"/>
</dbReference>
<name>A0AAD2HYA2_9AGAR</name>
<feature type="chain" id="PRO_5042440814" evidence="1">
    <location>
        <begin position="19"/>
        <end position="80"/>
    </location>
</feature>
<organism evidence="2 4">
    <name type="scientific">Mycena citricolor</name>
    <dbReference type="NCBI Taxonomy" id="2018698"/>
    <lineage>
        <taxon>Eukaryota</taxon>
        <taxon>Fungi</taxon>
        <taxon>Dikarya</taxon>
        <taxon>Basidiomycota</taxon>
        <taxon>Agaricomycotina</taxon>
        <taxon>Agaricomycetes</taxon>
        <taxon>Agaricomycetidae</taxon>
        <taxon>Agaricales</taxon>
        <taxon>Marasmiineae</taxon>
        <taxon>Mycenaceae</taxon>
        <taxon>Mycena</taxon>
    </lineage>
</organism>
<evidence type="ECO:0000313" key="2">
    <source>
        <dbReference type="EMBL" id="CAK5283501.1"/>
    </source>
</evidence>